<dbReference type="Gene3D" id="3.40.1160.10">
    <property type="entry name" value="Acetylglutamate kinase-like"/>
    <property type="match status" value="1"/>
</dbReference>
<accession>A0AAV3PSW9</accession>
<evidence type="ECO:0000259" key="3">
    <source>
        <dbReference type="Pfam" id="PF00696"/>
    </source>
</evidence>
<sequence length="120" mass="13204">MLKPFPFLCLLSVVEADIQPTPAQTRVKILSEALPFIQKFRGKTIVVKYGGAAMKSEALQPSVITDLVLLSCVGMRIVFVHGGGPDINQWLDKPNFLHGLRVTDASTMEIVSKSINILWP</sequence>
<dbReference type="PANTHER" id="PTHR23342">
    <property type="entry name" value="N-ACETYLGLUTAMATE SYNTHASE"/>
    <property type="match status" value="1"/>
</dbReference>
<dbReference type="InterPro" id="IPR036393">
    <property type="entry name" value="AceGlu_kinase-like_sf"/>
</dbReference>
<feature type="chain" id="PRO_5043337919" description="Aspartate/glutamate/uridylate kinase domain-containing protein" evidence="2">
    <location>
        <begin position="17"/>
        <end position="120"/>
    </location>
</feature>
<proteinExistence type="predicted"/>
<protein>
    <recommendedName>
        <fullName evidence="3">Aspartate/glutamate/uridylate kinase domain-containing protein</fullName>
    </recommendedName>
</protein>
<feature type="signal peptide" evidence="2">
    <location>
        <begin position="1"/>
        <end position="16"/>
    </location>
</feature>
<name>A0AAV3PSW9_LITER</name>
<dbReference type="AlphaFoldDB" id="A0AAV3PSW9"/>
<keyword evidence="5" id="KW-1185">Reference proteome</keyword>
<feature type="domain" description="Aspartate/glutamate/uridylate kinase" evidence="3">
    <location>
        <begin position="43"/>
        <end position="111"/>
    </location>
</feature>
<dbReference type="SUPFAM" id="SSF53633">
    <property type="entry name" value="Carbamate kinase-like"/>
    <property type="match status" value="1"/>
</dbReference>
<dbReference type="GO" id="GO:0006526">
    <property type="term" value="P:L-arginine biosynthetic process"/>
    <property type="evidence" value="ECO:0007669"/>
    <property type="project" value="TreeGrafter"/>
</dbReference>
<dbReference type="Pfam" id="PF00696">
    <property type="entry name" value="AA_kinase"/>
    <property type="match status" value="1"/>
</dbReference>
<evidence type="ECO:0000313" key="5">
    <source>
        <dbReference type="Proteomes" id="UP001454036"/>
    </source>
</evidence>
<keyword evidence="1" id="KW-0808">Transferase</keyword>
<keyword evidence="2" id="KW-0732">Signal</keyword>
<organism evidence="4 5">
    <name type="scientific">Lithospermum erythrorhizon</name>
    <name type="common">Purple gromwell</name>
    <name type="synonym">Lithospermum officinale var. erythrorhizon</name>
    <dbReference type="NCBI Taxonomy" id="34254"/>
    <lineage>
        <taxon>Eukaryota</taxon>
        <taxon>Viridiplantae</taxon>
        <taxon>Streptophyta</taxon>
        <taxon>Embryophyta</taxon>
        <taxon>Tracheophyta</taxon>
        <taxon>Spermatophyta</taxon>
        <taxon>Magnoliopsida</taxon>
        <taxon>eudicotyledons</taxon>
        <taxon>Gunneridae</taxon>
        <taxon>Pentapetalae</taxon>
        <taxon>asterids</taxon>
        <taxon>lamiids</taxon>
        <taxon>Boraginales</taxon>
        <taxon>Boraginaceae</taxon>
        <taxon>Boraginoideae</taxon>
        <taxon>Lithospermeae</taxon>
        <taxon>Lithospermum</taxon>
    </lineage>
</organism>
<dbReference type="PANTHER" id="PTHR23342:SF0">
    <property type="entry name" value="N-ACETYLGLUTAMATE SYNTHASE, MITOCHONDRIAL"/>
    <property type="match status" value="1"/>
</dbReference>
<reference evidence="4 5" key="1">
    <citation type="submission" date="2024-01" db="EMBL/GenBank/DDBJ databases">
        <title>The complete chloroplast genome sequence of Lithospermum erythrorhizon: insights into the phylogenetic relationship among Boraginaceae species and the maternal lineages of purple gromwells.</title>
        <authorList>
            <person name="Okada T."/>
            <person name="Watanabe K."/>
        </authorList>
    </citation>
    <scope>NUCLEOTIDE SEQUENCE [LARGE SCALE GENOMIC DNA]</scope>
</reference>
<evidence type="ECO:0000256" key="1">
    <source>
        <dbReference type="ARBA" id="ARBA00022679"/>
    </source>
</evidence>
<dbReference type="Proteomes" id="UP001454036">
    <property type="component" value="Unassembled WGS sequence"/>
</dbReference>
<dbReference type="GO" id="GO:0009534">
    <property type="term" value="C:chloroplast thylakoid"/>
    <property type="evidence" value="ECO:0007669"/>
    <property type="project" value="TreeGrafter"/>
</dbReference>
<evidence type="ECO:0000256" key="2">
    <source>
        <dbReference type="SAM" id="SignalP"/>
    </source>
</evidence>
<gene>
    <name evidence="4" type="ORF">LIER_37812</name>
</gene>
<comment type="caution">
    <text evidence="4">The sequence shown here is derived from an EMBL/GenBank/DDBJ whole genome shotgun (WGS) entry which is preliminary data.</text>
</comment>
<dbReference type="EMBL" id="BAABME010018532">
    <property type="protein sequence ID" value="GAA0154153.1"/>
    <property type="molecule type" value="Genomic_DNA"/>
</dbReference>
<dbReference type="InterPro" id="IPR001048">
    <property type="entry name" value="Asp/Glu/Uridylate_kinase"/>
</dbReference>
<dbReference type="GO" id="GO:0003991">
    <property type="term" value="F:acetylglutamate kinase activity"/>
    <property type="evidence" value="ECO:0007669"/>
    <property type="project" value="TreeGrafter"/>
</dbReference>
<evidence type="ECO:0000313" key="4">
    <source>
        <dbReference type="EMBL" id="GAA0154153.1"/>
    </source>
</evidence>